<sequence length="1784" mass="199348">MFDGLEDGQIYHDTPGLGATSAQNLWNFDGMDTSRCTQPATSQSTCSSASLTAYSSSQNSLHHRDAAANALLDLHNQQAPASPDSYLLEYPNNNSASTPVRLNPYGHVDILDIPPLQSDMVDFQHRSAPLSALVPDILPEILKPPPISHPPPTVNHVYPQSPIWYRTSDPGYALGACYTTSISTDTKGEDRIHQLSVAMPKEADVQWNGERYVYPPEVGGCITPPASMPLRLDIHCGRRFSGSATFACYHTRESLASLHPSVWAEVEPLAKALETEVFGRFANPDGLPDILPFYAHENLKQNDRSSKYGQRTNVSSGESKTFDGSYSLTITVEQGHGQGTIKPISQLGTDAFRDQLHRIVSILKQLYQLLVPLSVSAFEWEIIKFQLQDNNVFMMGGLDVSGVAVQMNVSSSALHRVLAGSLTRGLELAHSIGKPQGNLHPDPMDAVTVKTLLTILFRLPKGSAAGSILLARYGIQVPFGISGGEVWMVNVVFDARTIHGARNVSIVEDEDFELCLPDGFDGSNCDSDWQHLKQIWKTASKVNRVAFVQYVPQQAAFRTGNYATTPSVHFGNTGSLGAGDAKVKTFAGDGEHILGPPGEGKSKLAWEAAMTFFNTLGQSGLTLPPEYTASSLVSKMSYTHKAAAGHQEQRKLILPSFDVLDPKDRAYVIRMRQHLSWYYALLRSILIPITQEEFFAHQDQLSLPPPQPLNPDYVSNSHAEIRRTAMLPPTGLRASLRQAQIKAADSPISPPPTIAIARTKPRAAKSAKESKKPANSKKGSSRVKGCLAKTSSKNSSSSRKIGEKRKHWDSEGESEVEAEERVSKRTQTQETESSEVSDVNGKTAKKSKAQELRVGLQGEFFVVGSSICGNYYVDKIVAHEYHDGSYWFRVSYEGWPLDKALWYKEIDLPDARDLVSEYKTQNKLGQTNRYASLDGSILNHVFAVDMLQARFCYVVETRSFFSATRKAFTMDTNFRQFVASYREQATRQHYLTASLSELPVHPPENDEALVDYNASAEHLFERVVGAIKPIPLLIETTFALDIWKQAALWQYCRSIIIVYHFITWGLPDLTDILLRTYSRDTEYLKKHYPRYYPLIHHLWLAVTEYRSRYRSRTRRKKPQPSRLRLADRRATTESSDDEQGSLNDAEDETAPPGRTSHTSEGLTLDIPADLFGLHLSAPPNAPPVAYRFRYKRVDPGNEGVARRVREAFLDLIERHLIAPSLEAVLPPKTLGKRKATQSTDTVQPLLDEMIVRGALLTTVAEALGNESIFASPTVELLIYQPVTSFWGRQTYSRIADQLRNNRDHEVDHIRSWISNNVTSETLDLMTDLGYQTHLVISEFVEGRKLSDKSYEGLNRRLVKDQVNGTRRLTDDRRLLTVEELVGSRETISFGVIGLILREVMLEDSNGHHQALHWYLKGLDPTTGQPGAQFDCDCSYPIRHRNQATQLLWQHISPTQLTTELGLSNLFSWMGTGQGNRTSTFLSYLQTDRAETFWSESLDACIDQFIAAFHHNQSILTGHRGICIPEDQEVPPPNVAGMVQYSNCRIYGQASNLLKLMPTVGNQKDFLNTFPPKSRPEERIRMKFTPYWQSDVQDKWREFLGDLAGTDPASVGLASKRSWWDALEMVQSLAIDGFKDGLTAMQMANNLALAGIVLHPTIDEMASWIWLHQDKGAFRGLQQLGFASMPTRRAVVVALTCFCDHLWGHCPEQLREALGCNKGNVIDAEHLLCKIPRWTSKIKELRALGDEAELTSDALTSTTFPFPLRAQREVVQNVLDSIQRENDNQ</sequence>
<reference evidence="2 3" key="1">
    <citation type="submission" date="2024-02" db="EMBL/GenBank/DDBJ databases">
        <title>A draft genome for the cacao thread blight pathogen Marasmius crinis-equi.</title>
        <authorList>
            <person name="Cohen S.P."/>
            <person name="Baruah I.K."/>
            <person name="Amoako-Attah I."/>
            <person name="Bukari Y."/>
            <person name="Meinhardt L.W."/>
            <person name="Bailey B.A."/>
        </authorList>
    </citation>
    <scope>NUCLEOTIDE SEQUENCE [LARGE SCALE GENOMIC DNA]</scope>
    <source>
        <strain evidence="2 3">GH-76</strain>
    </source>
</reference>
<comment type="caution">
    <text evidence="2">The sequence shown here is derived from an EMBL/GenBank/DDBJ whole genome shotgun (WGS) entry which is preliminary data.</text>
</comment>
<dbReference type="CDD" id="cd00024">
    <property type="entry name" value="CD_CSD"/>
    <property type="match status" value="1"/>
</dbReference>
<accession>A0ABR3FVG8</accession>
<gene>
    <name evidence="2" type="ORF">V5O48_002523</name>
</gene>
<feature type="compositionally biased region" description="Acidic residues" evidence="1">
    <location>
        <begin position="1134"/>
        <end position="1149"/>
    </location>
</feature>
<evidence type="ECO:0000256" key="1">
    <source>
        <dbReference type="SAM" id="MobiDB-lite"/>
    </source>
</evidence>
<feature type="compositionally biased region" description="Basic residues" evidence="1">
    <location>
        <begin position="1110"/>
        <end position="1119"/>
    </location>
</feature>
<dbReference type="InterPro" id="IPR016197">
    <property type="entry name" value="Chromo-like_dom_sf"/>
</dbReference>
<evidence type="ECO:0000313" key="2">
    <source>
        <dbReference type="EMBL" id="KAL0579481.1"/>
    </source>
</evidence>
<proteinExistence type="predicted"/>
<feature type="region of interest" description="Disordered" evidence="1">
    <location>
        <begin position="1110"/>
        <end position="1161"/>
    </location>
</feature>
<keyword evidence="3" id="KW-1185">Reference proteome</keyword>
<dbReference type="SUPFAM" id="SSF54160">
    <property type="entry name" value="Chromo domain-like"/>
    <property type="match status" value="1"/>
</dbReference>
<name>A0ABR3FVG8_9AGAR</name>
<feature type="region of interest" description="Disordered" evidence="1">
    <location>
        <begin position="737"/>
        <end position="848"/>
    </location>
</feature>
<protein>
    <submittedName>
        <fullName evidence="2">Uncharacterized protein</fullName>
    </submittedName>
</protein>
<dbReference type="EMBL" id="JBAHYK010000058">
    <property type="protein sequence ID" value="KAL0579481.1"/>
    <property type="molecule type" value="Genomic_DNA"/>
</dbReference>
<feature type="compositionally biased region" description="Polar residues" evidence="1">
    <location>
        <begin position="825"/>
        <end position="837"/>
    </location>
</feature>
<dbReference type="Proteomes" id="UP001465976">
    <property type="component" value="Unassembled WGS sequence"/>
</dbReference>
<organism evidence="2 3">
    <name type="scientific">Marasmius crinis-equi</name>
    <dbReference type="NCBI Taxonomy" id="585013"/>
    <lineage>
        <taxon>Eukaryota</taxon>
        <taxon>Fungi</taxon>
        <taxon>Dikarya</taxon>
        <taxon>Basidiomycota</taxon>
        <taxon>Agaricomycotina</taxon>
        <taxon>Agaricomycetes</taxon>
        <taxon>Agaricomycetidae</taxon>
        <taxon>Agaricales</taxon>
        <taxon>Marasmiineae</taxon>
        <taxon>Marasmiaceae</taxon>
        <taxon>Marasmius</taxon>
    </lineage>
</organism>
<dbReference type="Gene3D" id="2.40.50.40">
    <property type="match status" value="1"/>
</dbReference>
<evidence type="ECO:0000313" key="3">
    <source>
        <dbReference type="Proteomes" id="UP001465976"/>
    </source>
</evidence>